<dbReference type="EMBL" id="CP058561">
    <property type="protein sequence ID" value="QUH31282.1"/>
    <property type="molecule type" value="Genomic_DNA"/>
</dbReference>
<name>A0A8J8SDX6_9FIRM</name>
<gene>
    <name evidence="1" type="ORF">HYG85_21080</name>
</gene>
<keyword evidence="2" id="KW-1185">Reference proteome</keyword>
<organism evidence="1 2">
    <name type="scientific">Vallitalea guaymasensis</name>
    <dbReference type="NCBI Taxonomy" id="1185412"/>
    <lineage>
        <taxon>Bacteria</taxon>
        <taxon>Bacillati</taxon>
        <taxon>Bacillota</taxon>
        <taxon>Clostridia</taxon>
        <taxon>Lachnospirales</taxon>
        <taxon>Vallitaleaceae</taxon>
        <taxon>Vallitalea</taxon>
    </lineage>
</organism>
<protein>
    <submittedName>
        <fullName evidence="1">DUF4363 family protein</fullName>
    </submittedName>
</protein>
<evidence type="ECO:0000313" key="1">
    <source>
        <dbReference type="EMBL" id="QUH31282.1"/>
    </source>
</evidence>
<accession>A0A8J8SDX6</accession>
<dbReference type="Pfam" id="PF14276">
    <property type="entry name" value="DUF4363"/>
    <property type="match status" value="1"/>
</dbReference>
<dbReference type="InterPro" id="IPR025373">
    <property type="entry name" value="DUF4363"/>
</dbReference>
<dbReference type="KEGG" id="vgu:HYG85_21080"/>
<proteinExistence type="predicted"/>
<reference evidence="1 2" key="1">
    <citation type="submission" date="2020-07" db="EMBL/GenBank/DDBJ databases">
        <title>Vallitalea guaymasensis genome.</title>
        <authorList>
            <person name="Postec A."/>
        </authorList>
    </citation>
    <scope>NUCLEOTIDE SEQUENCE [LARGE SCALE GENOMIC DNA]</scope>
    <source>
        <strain evidence="1 2">Ra1766G1</strain>
    </source>
</reference>
<evidence type="ECO:0000313" key="2">
    <source>
        <dbReference type="Proteomes" id="UP000677305"/>
    </source>
</evidence>
<sequence length="121" mass="13930">MKKVMIITCTCILLGIFILIMNSGGLLKQSFMDGDDVETLLRNLNEDIVESDWKKGQEDIEKLKDAWDMVSKRVQFSVERNNLMGIELSIARLKGSIRGKNKEQSLIGYEELISYWNNLEE</sequence>
<dbReference type="AlphaFoldDB" id="A0A8J8SDX6"/>
<dbReference type="RefSeq" id="WP_212691339.1">
    <property type="nucleotide sequence ID" value="NZ_CP058561.1"/>
</dbReference>
<dbReference type="Proteomes" id="UP000677305">
    <property type="component" value="Chromosome"/>
</dbReference>